<dbReference type="Proteomes" id="UP000472240">
    <property type="component" value="Chromosome 3"/>
</dbReference>
<feature type="signal peptide" evidence="19">
    <location>
        <begin position="1"/>
        <end position="20"/>
    </location>
</feature>
<dbReference type="PANTHER" id="PTHR19357:SF0">
    <property type="entry name" value="TRIGGERING RECEPTOR EXPRESSED ON MYELOID CELLS 1"/>
    <property type="match status" value="1"/>
</dbReference>
<dbReference type="GeneTree" id="ENSGT00470000042299"/>
<evidence type="ECO:0000313" key="22">
    <source>
        <dbReference type="Ensembl" id="ENSRFEP00010002446.1"/>
    </source>
</evidence>
<dbReference type="PANTHER" id="PTHR19357">
    <property type="entry name" value="TRIGGERING RECEPTOR EXPRESSED ON MYELOID CELLS 1"/>
    <property type="match status" value="1"/>
</dbReference>
<comment type="subunit">
    <text evidence="16">Monomer. Homomultimer; when activated. Interacts with TYROBP/DAP12. Interacts with TLR4.</text>
</comment>
<evidence type="ECO:0000256" key="12">
    <source>
        <dbReference type="ARBA" id="ARBA00023170"/>
    </source>
</evidence>
<evidence type="ECO:0000256" key="18">
    <source>
        <dbReference type="SAM" id="Phobius"/>
    </source>
</evidence>
<reference evidence="21 24" key="4">
    <citation type="journal article" date="2020" name="Nature">
        <title>Six reference-quality genomes reveal evolution of bat adaptations.</title>
        <authorList>
            <person name="Jebb D."/>
            <person name="Huang Z."/>
            <person name="Pippel M."/>
            <person name="Hughes G.M."/>
            <person name="Lavrichenko K."/>
            <person name="Devanna P."/>
            <person name="Winkler S."/>
            <person name="Jermiin L.S."/>
            <person name="Skirmuntt E.C."/>
            <person name="Katzourakis A."/>
            <person name="Burkitt-Gray L."/>
            <person name="Ray D.A."/>
            <person name="Sullivan K.A.M."/>
            <person name="Roscito J.G."/>
            <person name="Kirilenko B.M."/>
            <person name="Davalos L.M."/>
            <person name="Corthals A.P."/>
            <person name="Power M.L."/>
            <person name="Jones G."/>
            <person name="Ransome R.D."/>
            <person name="Dechmann D.K.N."/>
            <person name="Locatelli A.G."/>
            <person name="Puechmaille S.J."/>
            <person name="Fedrigo O."/>
            <person name="Jarvis E.D."/>
            <person name="Hiller M."/>
            <person name="Vernes S.C."/>
            <person name="Myers E.W."/>
            <person name="Teeling E.C."/>
        </authorList>
    </citation>
    <scope>NUCLEOTIDE SEQUENCE [LARGE SCALE GENOMIC DNA]</scope>
    <source>
        <strain evidence="21">MRhiFer1</strain>
        <tissue evidence="21">Lung</tissue>
    </source>
</reference>
<evidence type="ECO:0000256" key="10">
    <source>
        <dbReference type="ARBA" id="ARBA00023136"/>
    </source>
</evidence>
<comment type="subcellular location">
    <subcellularLocation>
        <location evidence="1">Cell membrane</location>
        <topology evidence="1">Single-pass type I membrane protein</topology>
    </subcellularLocation>
</comment>
<dbReference type="EMBL" id="JACAGC010000005">
    <property type="protein sequence ID" value="KAF6365537.1"/>
    <property type="molecule type" value="Genomic_DNA"/>
</dbReference>
<accession>A0A671DMS0</accession>
<keyword evidence="8 18" id="KW-1133">Transmembrane helix</keyword>
<evidence type="ECO:0000256" key="2">
    <source>
        <dbReference type="ARBA" id="ARBA00021287"/>
    </source>
</evidence>
<evidence type="ECO:0000256" key="8">
    <source>
        <dbReference type="ARBA" id="ARBA00022989"/>
    </source>
</evidence>
<feature type="transmembrane region" description="Helical" evidence="18">
    <location>
        <begin position="209"/>
        <end position="233"/>
    </location>
</feature>
<evidence type="ECO:0000256" key="13">
    <source>
        <dbReference type="ARBA" id="ARBA00023180"/>
    </source>
</evidence>
<feature type="region of interest" description="Disordered" evidence="17">
    <location>
        <begin position="139"/>
        <end position="168"/>
    </location>
</feature>
<keyword evidence="4" id="KW-0399">Innate immunity</keyword>
<evidence type="ECO:0000256" key="11">
    <source>
        <dbReference type="ARBA" id="ARBA00023157"/>
    </source>
</evidence>
<keyword evidence="13" id="KW-0325">Glycoprotein</keyword>
<evidence type="ECO:0000256" key="3">
    <source>
        <dbReference type="ARBA" id="ARBA00022475"/>
    </source>
</evidence>
<evidence type="ECO:0000256" key="14">
    <source>
        <dbReference type="ARBA" id="ARBA00023319"/>
    </source>
</evidence>
<dbReference type="SMART" id="SM00409">
    <property type="entry name" value="IG"/>
    <property type="match status" value="1"/>
</dbReference>
<evidence type="ECO:0000256" key="16">
    <source>
        <dbReference type="ARBA" id="ARBA00046918"/>
    </source>
</evidence>
<evidence type="ECO:0000256" key="4">
    <source>
        <dbReference type="ARBA" id="ARBA00022588"/>
    </source>
</evidence>
<reference evidence="22 23" key="1">
    <citation type="journal article" date="2015" name="Annu Rev Anim Biosci">
        <title>The Genome 10K Project: a way forward.</title>
        <authorList>
            <person name="Koepfli K.P."/>
            <person name="Paten B."/>
            <person name="O'Brien S.J."/>
            <person name="Koepfli K.P."/>
            <person name="Paten B."/>
            <person name="Antunes A."/>
            <person name="Belov K."/>
            <person name="Bustamante C."/>
            <person name="Castoe T.A."/>
            <person name="Clawson H."/>
            <person name="Crawford A.J."/>
            <person name="Diekhans M."/>
            <person name="Distel D."/>
            <person name="Durbin R."/>
            <person name="Earl D."/>
            <person name="Fujita M.K."/>
            <person name="Gamble T."/>
            <person name="Georges A."/>
            <person name="Gemmell N."/>
            <person name="Gilbert M.T."/>
            <person name="Graves J.M."/>
            <person name="Green R.E."/>
            <person name="Hickey G."/>
            <person name="Jarvis E.D."/>
            <person name="Johnson W."/>
            <person name="Komissarov A."/>
            <person name="Korf I."/>
            <person name="Kuhn R."/>
            <person name="Larkin D.M."/>
            <person name="Lewin H."/>
            <person name="Lopez J.V."/>
            <person name="Ma J."/>
            <person name="Marques-Bonet T."/>
            <person name="Miller W."/>
            <person name="Murphy R."/>
            <person name="Pevzner P."/>
            <person name="Shapiro B."/>
            <person name="Steiner C."/>
            <person name="Tamazian G."/>
            <person name="Venkatesh B."/>
            <person name="Wang J."/>
            <person name="Wayne R."/>
            <person name="Wiley E."/>
            <person name="Yang H."/>
            <person name="Zhang G."/>
            <person name="Haussler D."/>
            <person name="Ryder O."/>
            <person name="O'Brien S.J."/>
        </authorList>
    </citation>
    <scope>NUCLEOTIDE SEQUENCE</scope>
</reference>
<dbReference type="InterPro" id="IPR003599">
    <property type="entry name" value="Ig_sub"/>
</dbReference>
<evidence type="ECO:0000313" key="21">
    <source>
        <dbReference type="EMBL" id="KAF6365537.1"/>
    </source>
</evidence>
<dbReference type="Proteomes" id="UP000585614">
    <property type="component" value="Unassembled WGS sequence"/>
</dbReference>
<evidence type="ECO:0000259" key="20">
    <source>
        <dbReference type="SMART" id="SM00409"/>
    </source>
</evidence>
<comment type="function">
    <text evidence="15">Cell surface receptor that plays important roles in innate and adaptive immunity by amplifying inflammatory responses. Upon activation by various ligands such as PGLYRP1, HMGB1 or HSP70, multimerizes and forms a complex with transmembrane adapter TYROBP/DAP12. In turn, initiates a SYK-mediated cascade of tyrosine phosphorylation, activating multiple downstream mediators such as BTK, MAPK1, MAPK3 or phospholipase C-gamma. This cascade promotes the neutrophil- and macrophage-mediated release of pro-inflammatory cytokines and/or chemokines, as well as their migration and thereby amplifies inflammatory responses that are triggered by bacterial and fungal infections. By also promoting the amplification of inflammatory signals that are initially triggered by Toll-like receptor (TLR) and NOD-like receptor engagement, plays a major role in the pathophysiology of acute and chronic inflammatory diseases of different etiologies including septic shock and atherosclerosis.</text>
</comment>
<protein>
    <recommendedName>
        <fullName evidence="2">Triggering receptor expressed on myeloid cells 1</fullName>
    </recommendedName>
</protein>
<keyword evidence="23" id="KW-1185">Reference proteome</keyword>
<evidence type="ECO:0000256" key="6">
    <source>
        <dbReference type="ARBA" id="ARBA00022729"/>
    </source>
</evidence>
<reference evidence="22 23" key="2">
    <citation type="journal article" date="2018" name="Annu Rev Anim Biosci">
        <title>Bat Biology, Genomes, and the Bat1K Project: To Generate Chromosome-Level Genomes for All Living Bat Species.</title>
        <authorList>
            <person name="Teeling E.C."/>
            <person name="Vernes S.C."/>
            <person name="Davalos L.M."/>
            <person name="Ray D.A."/>
            <person name="Gilbert M.T.P."/>
            <person name="Myers E."/>
        </authorList>
    </citation>
    <scope>NUCLEOTIDE SEQUENCE</scope>
</reference>
<keyword evidence="7" id="KW-0391">Immunity</keyword>
<sequence>MRKVRLQGLLFVFFISELQAAAKSAEEKFVLREGQTFTVNCYFSIWQYLNSRKAWQRLTDGGERLTLALIDKASGGPSQVQVGRCFLEEISDEGILHVQMTNLRVEDSGLYECVIDQHPKAKDHPILFHHPVRLVVTKDPSDTTASDKTPSQKTTQVPTRPHDTTKTQSILHTSPRTVTQFLPMVTASLSSPGLGVTPTQRTDVIRISLISIVVFVVCGILSKSLVFTVLLVVTQRSFGSRPVNPQK</sequence>
<evidence type="ECO:0000256" key="17">
    <source>
        <dbReference type="SAM" id="MobiDB-lite"/>
    </source>
</evidence>
<dbReference type="InterPro" id="IPR036179">
    <property type="entry name" value="Ig-like_dom_sf"/>
</dbReference>
<dbReference type="GO" id="GO:0070945">
    <property type="term" value="P:neutrophil-mediated killing of gram-negative bacterium"/>
    <property type="evidence" value="ECO:0007669"/>
    <property type="project" value="TreeGrafter"/>
</dbReference>
<dbReference type="InterPro" id="IPR013783">
    <property type="entry name" value="Ig-like_fold"/>
</dbReference>
<dbReference type="Ensembl" id="ENSRFET00010002691.1">
    <property type="protein sequence ID" value="ENSRFEP00010002446.1"/>
    <property type="gene ID" value="ENSRFEG00010001767.1"/>
</dbReference>
<evidence type="ECO:0000256" key="9">
    <source>
        <dbReference type="ARBA" id="ARBA00023130"/>
    </source>
</evidence>
<keyword evidence="5 18" id="KW-0812">Transmembrane</keyword>
<keyword evidence="11" id="KW-1015">Disulfide bond</keyword>
<dbReference type="GO" id="GO:0002250">
    <property type="term" value="P:adaptive immune response"/>
    <property type="evidence" value="ECO:0007669"/>
    <property type="project" value="UniProtKB-KW"/>
</dbReference>
<evidence type="ECO:0000256" key="15">
    <source>
        <dbReference type="ARBA" id="ARBA00045778"/>
    </source>
</evidence>
<reference evidence="22" key="5">
    <citation type="submission" date="2025-05" db="UniProtKB">
        <authorList>
            <consortium name="Ensembl"/>
        </authorList>
    </citation>
    <scope>IDENTIFICATION</scope>
</reference>
<dbReference type="GO" id="GO:0045087">
    <property type="term" value="P:innate immune response"/>
    <property type="evidence" value="ECO:0007669"/>
    <property type="project" value="UniProtKB-KW"/>
</dbReference>
<evidence type="ECO:0000256" key="7">
    <source>
        <dbReference type="ARBA" id="ARBA00022859"/>
    </source>
</evidence>
<dbReference type="Gene3D" id="2.60.40.10">
    <property type="entry name" value="Immunoglobulins"/>
    <property type="match status" value="1"/>
</dbReference>
<keyword evidence="10 18" id="KW-0472">Membrane</keyword>
<reference evidence="22 23" key="3">
    <citation type="submission" date="2018-12" db="EMBL/GenBank/DDBJ databases">
        <title>G10K-VGP greater horseshoe bat female genome, primary haplotype.</title>
        <authorList>
            <person name="Teeling E."/>
            <person name="Myers G."/>
            <person name="Vernes S."/>
            <person name="Pippel M."/>
            <person name="Winkler S."/>
            <person name="Fedrigo O."/>
            <person name="Rhie A."/>
            <person name="Koren S."/>
            <person name="Phillippy A."/>
            <person name="Lewin H."/>
            <person name="Damas J."/>
            <person name="Howe K."/>
            <person name="Mountcastle J."/>
            <person name="Jarvis E.D."/>
        </authorList>
    </citation>
    <scope>NUCLEOTIDE SEQUENCE [LARGE SCALE GENOMIC DNA]</scope>
</reference>
<evidence type="ECO:0000256" key="5">
    <source>
        <dbReference type="ARBA" id="ARBA00022692"/>
    </source>
</evidence>
<keyword evidence="14" id="KW-0393">Immunoglobulin domain</keyword>
<dbReference type="Pfam" id="PF07686">
    <property type="entry name" value="V-set"/>
    <property type="match status" value="1"/>
</dbReference>
<dbReference type="GO" id="GO:0030593">
    <property type="term" value="P:neutrophil chemotaxis"/>
    <property type="evidence" value="ECO:0007669"/>
    <property type="project" value="TreeGrafter"/>
</dbReference>
<evidence type="ECO:0000256" key="19">
    <source>
        <dbReference type="SAM" id="SignalP"/>
    </source>
</evidence>
<evidence type="ECO:0000313" key="23">
    <source>
        <dbReference type="Proteomes" id="UP000472240"/>
    </source>
</evidence>
<keyword evidence="12 21" id="KW-0675">Receptor</keyword>
<dbReference type="GO" id="GO:0005886">
    <property type="term" value="C:plasma membrane"/>
    <property type="evidence" value="ECO:0007669"/>
    <property type="project" value="UniProtKB-SubCell"/>
</dbReference>
<keyword evidence="9" id="KW-1064">Adaptive immunity</keyword>
<dbReference type="SUPFAM" id="SSF48726">
    <property type="entry name" value="Immunoglobulin"/>
    <property type="match status" value="1"/>
</dbReference>
<keyword evidence="3" id="KW-1003">Cell membrane</keyword>
<feature type="chain" id="PRO_5044625177" description="Triggering receptor expressed on myeloid cells 1" evidence="19">
    <location>
        <begin position="21"/>
        <end position="247"/>
    </location>
</feature>
<evidence type="ECO:0000256" key="1">
    <source>
        <dbReference type="ARBA" id="ARBA00004251"/>
    </source>
</evidence>
<proteinExistence type="predicted"/>
<evidence type="ECO:0000313" key="24">
    <source>
        <dbReference type="Proteomes" id="UP000585614"/>
    </source>
</evidence>
<gene>
    <name evidence="22" type="primary">LOC117020756</name>
    <name evidence="21" type="ORF">mRhiFer1_017523</name>
</gene>
<feature type="compositionally biased region" description="Polar residues" evidence="17">
    <location>
        <begin position="142"/>
        <end position="158"/>
    </location>
</feature>
<name>A0A671DMS0_RHIFE</name>
<organism evidence="22 23">
    <name type="scientific">Rhinolophus ferrumequinum</name>
    <name type="common">Greater horseshoe bat</name>
    <dbReference type="NCBI Taxonomy" id="59479"/>
    <lineage>
        <taxon>Eukaryota</taxon>
        <taxon>Metazoa</taxon>
        <taxon>Chordata</taxon>
        <taxon>Craniata</taxon>
        <taxon>Vertebrata</taxon>
        <taxon>Euteleostomi</taxon>
        <taxon>Mammalia</taxon>
        <taxon>Eutheria</taxon>
        <taxon>Laurasiatheria</taxon>
        <taxon>Chiroptera</taxon>
        <taxon>Yinpterochiroptera</taxon>
        <taxon>Rhinolophoidea</taxon>
        <taxon>Rhinolophidae</taxon>
        <taxon>Rhinolophinae</taxon>
        <taxon>Rhinolophus</taxon>
    </lineage>
</organism>
<dbReference type="InterPro" id="IPR013106">
    <property type="entry name" value="Ig_V-set"/>
</dbReference>
<dbReference type="AlphaFoldDB" id="A0A671DMS0"/>
<keyword evidence="6 19" id="KW-0732">Signal</keyword>
<feature type="domain" description="Immunoglobulin" evidence="20">
    <location>
        <begin position="26"/>
        <end position="137"/>
    </location>
</feature>